<dbReference type="EMBL" id="CP102290">
    <property type="protein sequence ID" value="UWP60145.1"/>
    <property type="molecule type" value="Genomic_DNA"/>
</dbReference>
<proteinExistence type="predicted"/>
<gene>
    <name evidence="1" type="ORF">NQ502_03560</name>
</gene>
<organism evidence="1 2">
    <name type="scientific">Ruminococcus gauvreauii</name>
    <dbReference type="NCBI Taxonomy" id="438033"/>
    <lineage>
        <taxon>Bacteria</taxon>
        <taxon>Bacillati</taxon>
        <taxon>Bacillota</taxon>
        <taxon>Clostridia</taxon>
        <taxon>Eubacteriales</taxon>
        <taxon>Oscillospiraceae</taxon>
        <taxon>Ruminococcus</taxon>
    </lineage>
</organism>
<evidence type="ECO:0000313" key="1">
    <source>
        <dbReference type="EMBL" id="UWP60145.1"/>
    </source>
</evidence>
<reference evidence="1" key="1">
    <citation type="journal article" date="2022" name="Cell">
        <title>Design, construction, and in vivo augmentation of a complex gut microbiome.</title>
        <authorList>
            <person name="Cheng A.G."/>
            <person name="Ho P.Y."/>
            <person name="Aranda-Diaz A."/>
            <person name="Jain S."/>
            <person name="Yu F.B."/>
            <person name="Meng X."/>
            <person name="Wang M."/>
            <person name="Iakiviak M."/>
            <person name="Nagashima K."/>
            <person name="Zhao A."/>
            <person name="Murugkar P."/>
            <person name="Patil A."/>
            <person name="Atabakhsh K."/>
            <person name="Weakley A."/>
            <person name="Yan J."/>
            <person name="Brumbaugh A.R."/>
            <person name="Higginbottom S."/>
            <person name="Dimas A."/>
            <person name="Shiver A.L."/>
            <person name="Deutschbauer A."/>
            <person name="Neff N."/>
            <person name="Sonnenburg J.L."/>
            <person name="Huang K.C."/>
            <person name="Fischbach M.A."/>
        </authorList>
    </citation>
    <scope>NUCLEOTIDE SEQUENCE</scope>
    <source>
        <strain evidence="1">DSM 19829</strain>
    </source>
</reference>
<evidence type="ECO:0000313" key="2">
    <source>
        <dbReference type="Proteomes" id="UP001060164"/>
    </source>
</evidence>
<sequence length="60" mass="6817">MGEEKEGYAFTREAFLLDKYSLSYVEGRYKYNGSKDSVPEPSELLPPVLGLSDNIKEILE</sequence>
<dbReference type="RefSeq" id="WP_156887914.1">
    <property type="nucleotide sequence ID" value="NZ_CABLBR010000039.1"/>
</dbReference>
<dbReference type="Proteomes" id="UP001060164">
    <property type="component" value="Chromosome"/>
</dbReference>
<protein>
    <submittedName>
        <fullName evidence="1">Uncharacterized protein</fullName>
    </submittedName>
</protein>
<keyword evidence="2" id="KW-1185">Reference proteome</keyword>
<name>A0ABY5VHQ4_9FIRM</name>
<accession>A0ABY5VHQ4</accession>